<evidence type="ECO:0000256" key="1">
    <source>
        <dbReference type="SAM" id="MobiDB-lite"/>
    </source>
</evidence>
<keyword evidence="2" id="KW-1133">Transmembrane helix</keyword>
<dbReference type="AlphaFoldDB" id="A0A2V5GTH1"/>
<sequence length="175" mass="19017">MKAKLRFAYFHLRSTNHKQTARLRVESTPSLLTINPRRLHVANERSSFASTSTTASTTPTTKRSTPTSTNTAQMKFALFLSSALVAIVPVLAYSSTQAGLFAQDHFLGPYVHSNGDGSCITTPAGVINSVELIPGMTCQLYREPSCAQEPIPLKRDSASLRYDIGAPARSARCLK</sequence>
<dbReference type="EMBL" id="KZ825219">
    <property type="protein sequence ID" value="PYI14161.1"/>
    <property type="molecule type" value="Genomic_DNA"/>
</dbReference>
<evidence type="ECO:0000313" key="4">
    <source>
        <dbReference type="Proteomes" id="UP000249829"/>
    </source>
</evidence>
<dbReference type="Proteomes" id="UP000249829">
    <property type="component" value="Unassembled WGS sequence"/>
</dbReference>
<organism evidence="3 4">
    <name type="scientific">Aspergillus violaceofuscus (strain CBS 115571)</name>
    <dbReference type="NCBI Taxonomy" id="1450538"/>
    <lineage>
        <taxon>Eukaryota</taxon>
        <taxon>Fungi</taxon>
        <taxon>Dikarya</taxon>
        <taxon>Ascomycota</taxon>
        <taxon>Pezizomycotina</taxon>
        <taxon>Eurotiomycetes</taxon>
        <taxon>Eurotiomycetidae</taxon>
        <taxon>Eurotiales</taxon>
        <taxon>Aspergillaceae</taxon>
        <taxon>Aspergillus</taxon>
    </lineage>
</organism>
<feature type="compositionally biased region" description="Low complexity" evidence="1">
    <location>
        <begin position="46"/>
        <end position="68"/>
    </location>
</feature>
<accession>A0A2V5GTH1</accession>
<feature type="transmembrane region" description="Helical" evidence="2">
    <location>
        <begin position="76"/>
        <end position="94"/>
    </location>
</feature>
<keyword evidence="2" id="KW-0812">Transmembrane</keyword>
<keyword evidence="4" id="KW-1185">Reference proteome</keyword>
<proteinExistence type="predicted"/>
<reference evidence="3 4" key="1">
    <citation type="submission" date="2018-02" db="EMBL/GenBank/DDBJ databases">
        <title>The genomes of Aspergillus section Nigri reveals drivers in fungal speciation.</title>
        <authorList>
            <consortium name="DOE Joint Genome Institute"/>
            <person name="Vesth T.C."/>
            <person name="Nybo J."/>
            <person name="Theobald S."/>
            <person name="Brandl J."/>
            <person name="Frisvad J.C."/>
            <person name="Nielsen K.F."/>
            <person name="Lyhne E.K."/>
            <person name="Kogle M.E."/>
            <person name="Kuo A."/>
            <person name="Riley R."/>
            <person name="Clum A."/>
            <person name="Nolan M."/>
            <person name="Lipzen A."/>
            <person name="Salamov A."/>
            <person name="Henrissat B."/>
            <person name="Wiebenga A."/>
            <person name="De vries R.P."/>
            <person name="Grigoriev I.V."/>
            <person name="Mortensen U.H."/>
            <person name="Andersen M.R."/>
            <person name="Baker S.E."/>
        </authorList>
    </citation>
    <scope>NUCLEOTIDE SEQUENCE [LARGE SCALE GENOMIC DNA]</scope>
    <source>
        <strain evidence="3 4">CBS 115571</strain>
    </source>
</reference>
<feature type="region of interest" description="Disordered" evidence="1">
    <location>
        <begin position="45"/>
        <end position="68"/>
    </location>
</feature>
<protein>
    <submittedName>
        <fullName evidence="3">Uncharacterized protein</fullName>
    </submittedName>
</protein>
<gene>
    <name evidence="3" type="ORF">BO99DRAFT_29335</name>
</gene>
<evidence type="ECO:0000313" key="3">
    <source>
        <dbReference type="EMBL" id="PYI14161.1"/>
    </source>
</evidence>
<name>A0A2V5GTH1_ASPV1</name>
<evidence type="ECO:0000256" key="2">
    <source>
        <dbReference type="SAM" id="Phobius"/>
    </source>
</evidence>
<keyword evidence="2" id="KW-0472">Membrane</keyword>